<evidence type="ECO:0000313" key="1">
    <source>
        <dbReference type="EMBL" id="MRN53123.1"/>
    </source>
</evidence>
<dbReference type="RefSeq" id="WP_154118088.1">
    <property type="nucleotide sequence ID" value="NZ_WJXB01000002.1"/>
</dbReference>
<proteinExistence type="predicted"/>
<evidence type="ECO:0000313" key="2">
    <source>
        <dbReference type="Proteomes" id="UP000463051"/>
    </source>
</evidence>
<evidence type="ECO:0008006" key="3">
    <source>
        <dbReference type="Google" id="ProtNLM"/>
    </source>
</evidence>
<reference evidence="1 2" key="1">
    <citation type="submission" date="2019-11" db="EMBL/GenBank/DDBJ databases">
        <title>Paenibacillus monticola sp. nov., a novel PGPR strain isolated from mountain sample in China.</title>
        <authorList>
            <person name="Zhao Q."/>
            <person name="Li H.-P."/>
            <person name="Zhang J.-L."/>
        </authorList>
    </citation>
    <scope>NUCLEOTIDE SEQUENCE [LARGE SCALE GENOMIC DNA]</scope>
    <source>
        <strain evidence="1 2">LC-T2</strain>
    </source>
</reference>
<organism evidence="1 2">
    <name type="scientific">Paenibacillus monticola</name>
    <dbReference type="NCBI Taxonomy" id="2666075"/>
    <lineage>
        <taxon>Bacteria</taxon>
        <taxon>Bacillati</taxon>
        <taxon>Bacillota</taxon>
        <taxon>Bacilli</taxon>
        <taxon>Bacillales</taxon>
        <taxon>Paenibacillaceae</taxon>
        <taxon>Paenibacillus</taxon>
    </lineage>
</organism>
<protein>
    <recommendedName>
        <fullName evidence="3">CRISPR-associated protein</fullName>
    </recommendedName>
</protein>
<comment type="caution">
    <text evidence="1">The sequence shown here is derived from an EMBL/GenBank/DDBJ whole genome shotgun (WGS) entry which is preliminary data.</text>
</comment>
<dbReference type="Proteomes" id="UP000463051">
    <property type="component" value="Unassembled WGS sequence"/>
</dbReference>
<sequence length="241" mass="26968">MISDNSYVIEICLRSEAIFGSGEKERNLVQSKALTDAEGFVYFHAKSLKGQLKRQAIWLQQQYDSFDREQGVAFQGSIAALFGLNSWELDESIAEPYKKVLREHGIMKFSHLELPASVREYFRAMLAEDRANGYIQLSQHDLIEAQTHIRTGIQCGKDKMLTTFHTVKKGLIFYSTLTFDEDPAVHLPALTRIVYSLNRIGANIHRGRGEVSARLLVNGVETKGNIGLEGGGVSRAILSGY</sequence>
<dbReference type="AlphaFoldDB" id="A0A7X2L1F4"/>
<name>A0A7X2L1F4_9BACL</name>
<gene>
    <name evidence="1" type="ORF">GJB61_08965</name>
</gene>
<dbReference type="EMBL" id="WJXB01000002">
    <property type="protein sequence ID" value="MRN53123.1"/>
    <property type="molecule type" value="Genomic_DNA"/>
</dbReference>
<keyword evidence="2" id="KW-1185">Reference proteome</keyword>
<accession>A0A7X2L1F4</accession>